<dbReference type="EMBL" id="JBHYTS010000070">
    <property type="protein sequence ID" value="MFE1754885.1"/>
    <property type="molecule type" value="Genomic_DNA"/>
</dbReference>
<dbReference type="Pfam" id="PF07676">
    <property type="entry name" value="PD40"/>
    <property type="match status" value="1"/>
</dbReference>
<keyword evidence="3" id="KW-0732">Signal</keyword>
<evidence type="ECO:0000256" key="1">
    <source>
        <dbReference type="ARBA" id="ARBA00009820"/>
    </source>
</evidence>
<evidence type="ECO:0008006" key="6">
    <source>
        <dbReference type="Google" id="ProtNLM"/>
    </source>
</evidence>
<dbReference type="Gene3D" id="2.120.10.30">
    <property type="entry name" value="TolB, C-terminal domain"/>
    <property type="match status" value="2"/>
</dbReference>
<keyword evidence="5" id="KW-1185">Reference proteome</keyword>
<evidence type="ECO:0000313" key="5">
    <source>
        <dbReference type="Proteomes" id="UP001599756"/>
    </source>
</evidence>
<comment type="caution">
    <text evidence="4">The sequence shown here is derived from an EMBL/GenBank/DDBJ whole genome shotgun (WGS) entry which is preliminary data.</text>
</comment>
<evidence type="ECO:0000313" key="4">
    <source>
        <dbReference type="EMBL" id="MFE1754885.1"/>
    </source>
</evidence>
<protein>
    <recommendedName>
        <fullName evidence="6">WD40 repeat protein</fullName>
    </recommendedName>
</protein>
<name>A0ABW6HE05_9ACTN</name>
<reference evidence="4 5" key="1">
    <citation type="submission" date="2024-09" db="EMBL/GenBank/DDBJ databases">
        <title>The Natural Products Discovery Center: Release of the First 8490 Sequenced Strains for Exploring Actinobacteria Biosynthetic Diversity.</title>
        <authorList>
            <person name="Kalkreuter E."/>
            <person name="Kautsar S.A."/>
            <person name="Yang D."/>
            <person name="Bader C.D."/>
            <person name="Teijaro C.N."/>
            <person name="Fluegel L."/>
            <person name="Davis C.M."/>
            <person name="Simpson J.R."/>
            <person name="Lauterbach L."/>
            <person name="Steele A.D."/>
            <person name="Gui C."/>
            <person name="Meng S."/>
            <person name="Li G."/>
            <person name="Viehrig K."/>
            <person name="Ye F."/>
            <person name="Su P."/>
            <person name="Kiefer A.F."/>
            <person name="Nichols A."/>
            <person name="Cepeda A.J."/>
            <person name="Yan W."/>
            <person name="Fan B."/>
            <person name="Jiang Y."/>
            <person name="Adhikari A."/>
            <person name="Zheng C.-J."/>
            <person name="Schuster L."/>
            <person name="Cowan T.M."/>
            <person name="Smanski M.J."/>
            <person name="Chevrette M.G."/>
            <person name="De Carvalho L.P.S."/>
            <person name="Shen B."/>
        </authorList>
    </citation>
    <scope>NUCLEOTIDE SEQUENCE [LARGE SCALE GENOMIC DNA]</scope>
    <source>
        <strain evidence="4 5">NPDC059500</strain>
    </source>
</reference>
<evidence type="ECO:0000256" key="3">
    <source>
        <dbReference type="SAM" id="SignalP"/>
    </source>
</evidence>
<dbReference type="SUPFAM" id="SSF82171">
    <property type="entry name" value="DPP6 N-terminal domain-like"/>
    <property type="match status" value="1"/>
</dbReference>
<gene>
    <name evidence="4" type="ORF">ACFW88_30825</name>
</gene>
<sequence>MRTDRRARARGARGALLGSALALVAVAAAPGPAAGAPATGRPAAAPAAGTPAAGAHAARARAADGETTLISVGLGGKPADGPSERASISADGRLVVFTSHADNLVPGDRNGCTDVFLRDVARGRTVRVDRGYNGRESNGCTGIDPIISADGRYAVYSADSTNLVRGVRDGHSHIYRTDLRTGETVLVSAAKDGTPGDGDSMRPTLSADGRYVAFATAADNLVPGDTPAGTWDTVVRDMATGTVVRTSAASDGTAGNAASDGTQISADGRYVTFFSNATNLVEGDTNKKVDEFLHDTATGRTTRLSVTAAGIQSDQITIGGTISDDNRYVVLNSHATNLTADSPDTTQDHAYLQDLTTGALRLIDKGADGVPAPGGTFWASITGDGLHIPMSSSGPHLVDGDTNGVRDIFVADLPGGALRRVSVGSGGQQADAASYFPDADQHAEAVVFTSYATNLVPGDTNGQPDIFLHREKP</sequence>
<dbReference type="InterPro" id="IPR011042">
    <property type="entry name" value="6-blade_b-propeller_TolB-like"/>
</dbReference>
<comment type="similarity">
    <text evidence="1">Belongs to the TolB family.</text>
</comment>
<dbReference type="InterPro" id="IPR011659">
    <property type="entry name" value="WD40"/>
</dbReference>
<dbReference type="PANTHER" id="PTHR36842:SF2">
    <property type="entry name" value="SLR0505 PROTEIN"/>
    <property type="match status" value="1"/>
</dbReference>
<dbReference type="RefSeq" id="WP_381826019.1">
    <property type="nucleotide sequence ID" value="NZ_JBHYTS010000070.1"/>
</dbReference>
<dbReference type="Proteomes" id="UP001599756">
    <property type="component" value="Unassembled WGS sequence"/>
</dbReference>
<accession>A0ABW6HE05</accession>
<proteinExistence type="inferred from homology"/>
<feature type="region of interest" description="Disordered" evidence="2">
    <location>
        <begin position="32"/>
        <end position="52"/>
    </location>
</feature>
<feature type="signal peptide" evidence="3">
    <location>
        <begin position="1"/>
        <end position="27"/>
    </location>
</feature>
<feature type="chain" id="PRO_5046283285" description="WD40 repeat protein" evidence="3">
    <location>
        <begin position="28"/>
        <end position="473"/>
    </location>
</feature>
<evidence type="ECO:0000256" key="2">
    <source>
        <dbReference type="SAM" id="MobiDB-lite"/>
    </source>
</evidence>
<organism evidence="4 5">
    <name type="scientific">Streptomyces anandii</name>
    <dbReference type="NCBI Taxonomy" id="285454"/>
    <lineage>
        <taxon>Bacteria</taxon>
        <taxon>Bacillati</taxon>
        <taxon>Actinomycetota</taxon>
        <taxon>Actinomycetes</taxon>
        <taxon>Kitasatosporales</taxon>
        <taxon>Streptomycetaceae</taxon>
        <taxon>Streptomyces</taxon>
    </lineage>
</organism>
<dbReference type="PANTHER" id="PTHR36842">
    <property type="entry name" value="PROTEIN TOLB HOMOLOG"/>
    <property type="match status" value="1"/>
</dbReference>